<protein>
    <recommendedName>
        <fullName evidence="1">DUF559 domain-containing protein</fullName>
    </recommendedName>
</protein>
<dbReference type="PANTHER" id="PTHR38590:SF1">
    <property type="entry name" value="BLL0828 PROTEIN"/>
    <property type="match status" value="1"/>
</dbReference>
<keyword evidence="3" id="KW-1185">Reference proteome</keyword>
<evidence type="ECO:0000259" key="1">
    <source>
        <dbReference type="Pfam" id="PF04480"/>
    </source>
</evidence>
<sequence>MTEIYNKKSEKDKRRKLRQDIVKAEKIIWNRIRNRQIEDCKFRRQYSVDKFVIDFYNPILKLAIEIDGESHFQEGAAEYDKERQIYIESLGITFVRFTNNDVYENLDGVLESIAMKVRELRG</sequence>
<accession>A0A1Z4LUM9</accession>
<organism evidence="2 3">
    <name type="scientific">Calothrix parasitica NIES-267</name>
    <dbReference type="NCBI Taxonomy" id="1973488"/>
    <lineage>
        <taxon>Bacteria</taxon>
        <taxon>Bacillati</taxon>
        <taxon>Cyanobacteriota</taxon>
        <taxon>Cyanophyceae</taxon>
        <taxon>Nostocales</taxon>
        <taxon>Calotrichaceae</taxon>
        <taxon>Calothrix</taxon>
    </lineage>
</organism>
<dbReference type="Pfam" id="PF04480">
    <property type="entry name" value="DUF559"/>
    <property type="match status" value="1"/>
</dbReference>
<dbReference type="InterPro" id="IPR011335">
    <property type="entry name" value="Restrct_endonuc-II-like"/>
</dbReference>
<dbReference type="EMBL" id="AP018227">
    <property type="protein sequence ID" value="BAY84884.1"/>
    <property type="molecule type" value="Genomic_DNA"/>
</dbReference>
<dbReference type="Gene3D" id="3.40.960.10">
    <property type="entry name" value="VSR Endonuclease"/>
    <property type="match status" value="1"/>
</dbReference>
<dbReference type="OrthoDB" id="9798754at2"/>
<dbReference type="InterPro" id="IPR047216">
    <property type="entry name" value="Endonuclease_DUF559_bact"/>
</dbReference>
<reference evidence="2 3" key="1">
    <citation type="submission" date="2017-06" db="EMBL/GenBank/DDBJ databases">
        <title>Genome sequencing of cyanobaciteial culture collection at National Institute for Environmental Studies (NIES).</title>
        <authorList>
            <person name="Hirose Y."/>
            <person name="Shimura Y."/>
            <person name="Fujisawa T."/>
            <person name="Nakamura Y."/>
            <person name="Kawachi M."/>
        </authorList>
    </citation>
    <scope>NUCLEOTIDE SEQUENCE [LARGE SCALE GENOMIC DNA]</scope>
    <source>
        <strain evidence="2 3">NIES-267</strain>
    </source>
</reference>
<proteinExistence type="predicted"/>
<dbReference type="AlphaFoldDB" id="A0A1Z4LUM9"/>
<dbReference type="CDD" id="cd01038">
    <property type="entry name" value="Endonuclease_DUF559"/>
    <property type="match status" value="1"/>
</dbReference>
<name>A0A1Z4LUM9_9CYAN</name>
<feature type="domain" description="DUF559" evidence="1">
    <location>
        <begin position="10"/>
        <end position="117"/>
    </location>
</feature>
<dbReference type="Proteomes" id="UP000218418">
    <property type="component" value="Chromosome"/>
</dbReference>
<evidence type="ECO:0000313" key="3">
    <source>
        <dbReference type="Proteomes" id="UP000218418"/>
    </source>
</evidence>
<gene>
    <name evidence="2" type="ORF">NIES267_43820</name>
</gene>
<evidence type="ECO:0000313" key="2">
    <source>
        <dbReference type="EMBL" id="BAY84884.1"/>
    </source>
</evidence>
<dbReference type="PANTHER" id="PTHR38590">
    <property type="entry name" value="BLL0828 PROTEIN"/>
    <property type="match status" value="1"/>
</dbReference>
<dbReference type="SUPFAM" id="SSF52980">
    <property type="entry name" value="Restriction endonuclease-like"/>
    <property type="match status" value="1"/>
</dbReference>
<dbReference type="InterPro" id="IPR007569">
    <property type="entry name" value="DUF559"/>
</dbReference>